<keyword evidence="2" id="KW-1185">Reference proteome</keyword>
<protein>
    <submittedName>
        <fullName evidence="1">Uncharacterized protein</fullName>
    </submittedName>
</protein>
<evidence type="ECO:0000313" key="1">
    <source>
        <dbReference type="EMBL" id="KAK1387050.1"/>
    </source>
</evidence>
<reference evidence="1" key="2">
    <citation type="submission" date="2023-05" db="EMBL/GenBank/DDBJ databases">
        <authorList>
            <person name="Schelkunov M.I."/>
        </authorList>
    </citation>
    <scope>NUCLEOTIDE SEQUENCE</scope>
    <source>
        <strain evidence="1">Hsosn_3</strain>
        <tissue evidence="1">Leaf</tissue>
    </source>
</reference>
<dbReference type="EMBL" id="JAUIZM010000004">
    <property type="protein sequence ID" value="KAK1387050.1"/>
    <property type="molecule type" value="Genomic_DNA"/>
</dbReference>
<dbReference type="AlphaFoldDB" id="A0AAD8IJT6"/>
<organism evidence="1 2">
    <name type="scientific">Heracleum sosnowskyi</name>
    <dbReference type="NCBI Taxonomy" id="360622"/>
    <lineage>
        <taxon>Eukaryota</taxon>
        <taxon>Viridiplantae</taxon>
        <taxon>Streptophyta</taxon>
        <taxon>Embryophyta</taxon>
        <taxon>Tracheophyta</taxon>
        <taxon>Spermatophyta</taxon>
        <taxon>Magnoliopsida</taxon>
        <taxon>eudicotyledons</taxon>
        <taxon>Gunneridae</taxon>
        <taxon>Pentapetalae</taxon>
        <taxon>asterids</taxon>
        <taxon>campanulids</taxon>
        <taxon>Apiales</taxon>
        <taxon>Apiaceae</taxon>
        <taxon>Apioideae</taxon>
        <taxon>apioid superclade</taxon>
        <taxon>Tordylieae</taxon>
        <taxon>Tordyliinae</taxon>
        <taxon>Heracleum</taxon>
    </lineage>
</organism>
<sequence length="131" mass="14707">MNPIPCHGTDDALVLCVQLPLQTWPALFNYSTSNVYTGQLNYLLCSGTDRLQGIQGSHQVLQQLPRKRSNFAIVILYFFCNITLKEQLPVIFSEVEDGASSSDSLFVQAKDQNQNGRKHACPGHHSCKRHF</sequence>
<reference evidence="1" key="1">
    <citation type="submission" date="2023-02" db="EMBL/GenBank/DDBJ databases">
        <title>Genome of toxic invasive species Heracleum sosnowskyi carries increased number of genes despite the absence of recent whole-genome duplications.</title>
        <authorList>
            <person name="Schelkunov M."/>
            <person name="Shtratnikova V."/>
            <person name="Makarenko M."/>
            <person name="Klepikova A."/>
            <person name="Omelchenko D."/>
            <person name="Novikova G."/>
            <person name="Obukhova E."/>
            <person name="Bogdanov V."/>
            <person name="Penin A."/>
            <person name="Logacheva M."/>
        </authorList>
    </citation>
    <scope>NUCLEOTIDE SEQUENCE</scope>
    <source>
        <strain evidence="1">Hsosn_3</strain>
        <tissue evidence="1">Leaf</tissue>
    </source>
</reference>
<accession>A0AAD8IJT6</accession>
<evidence type="ECO:0000313" key="2">
    <source>
        <dbReference type="Proteomes" id="UP001237642"/>
    </source>
</evidence>
<comment type="caution">
    <text evidence="1">The sequence shown here is derived from an EMBL/GenBank/DDBJ whole genome shotgun (WGS) entry which is preliminary data.</text>
</comment>
<dbReference type="Proteomes" id="UP001237642">
    <property type="component" value="Unassembled WGS sequence"/>
</dbReference>
<name>A0AAD8IJT6_9APIA</name>
<proteinExistence type="predicted"/>
<gene>
    <name evidence="1" type="ORF">POM88_015228</name>
</gene>